<dbReference type="Proteomes" id="UP000198670">
    <property type="component" value="Unassembled WGS sequence"/>
</dbReference>
<organism evidence="2 3">
    <name type="scientific">Parapedobacter indicus</name>
    <dbReference type="NCBI Taxonomy" id="1477437"/>
    <lineage>
        <taxon>Bacteria</taxon>
        <taxon>Pseudomonadati</taxon>
        <taxon>Bacteroidota</taxon>
        <taxon>Sphingobacteriia</taxon>
        <taxon>Sphingobacteriales</taxon>
        <taxon>Sphingobacteriaceae</taxon>
        <taxon>Parapedobacter</taxon>
    </lineage>
</organism>
<keyword evidence="1" id="KW-0732">Signal</keyword>
<feature type="chain" id="PRO_5011532617" evidence="1">
    <location>
        <begin position="21"/>
        <end position="373"/>
    </location>
</feature>
<dbReference type="OrthoDB" id="817809at2"/>
<sequence>MKARLIITMALFMGLTTVNAQSLGDFSPKEDRGAMGPRKFPSKDIYIANFSVHYQVYNYRKASTKGGSGMMGGVIGKTQAELAVGLDIPVATIQQITDDAYAQFVSDLKAKGFNVLNGDAAKSIDYYKDYQRHQGLEMSASEAAGFITAYPTDAVFYIQGFDKSGKKKDGIGLGTFQWKSEVERFNTISSQLNDAAIVDVNLYVLYMSGKEIGGKFSGRSSLTANTNLILAADEGMKTRVATNTDNSKWSNKLGLTAPGTKEVLVDCESKIHFVAGKNKIGGSPLGTYVGALKKNLEIEGVIAEEKIQTEVDADYDNWGTETAFGRLYSAENRSAKDAALIKADAGKYQKGVEQAITTFLSHHVSEFQTKFFK</sequence>
<dbReference type="STRING" id="1477437.SAMN05444682_107245"/>
<name>A0A1I3NLK5_9SPHI</name>
<keyword evidence="3" id="KW-1185">Reference proteome</keyword>
<feature type="signal peptide" evidence="1">
    <location>
        <begin position="1"/>
        <end position="20"/>
    </location>
</feature>
<dbReference type="EMBL" id="FOQO01000007">
    <property type="protein sequence ID" value="SFJ10173.1"/>
    <property type="molecule type" value="Genomic_DNA"/>
</dbReference>
<evidence type="ECO:0000313" key="2">
    <source>
        <dbReference type="EMBL" id="SFJ10173.1"/>
    </source>
</evidence>
<dbReference type="RefSeq" id="WP_143072938.1">
    <property type="nucleotide sequence ID" value="NZ_FOQO01000007.1"/>
</dbReference>
<accession>A0A1I3NLK5</accession>
<dbReference type="AlphaFoldDB" id="A0A1I3NLK5"/>
<evidence type="ECO:0000313" key="3">
    <source>
        <dbReference type="Proteomes" id="UP000198670"/>
    </source>
</evidence>
<gene>
    <name evidence="2" type="ORF">SAMN05444682_107245</name>
</gene>
<proteinExistence type="predicted"/>
<evidence type="ECO:0000256" key="1">
    <source>
        <dbReference type="SAM" id="SignalP"/>
    </source>
</evidence>
<protein>
    <submittedName>
        <fullName evidence="2">Uncharacterized protein</fullName>
    </submittedName>
</protein>
<reference evidence="2 3" key="1">
    <citation type="submission" date="2016-10" db="EMBL/GenBank/DDBJ databases">
        <authorList>
            <person name="de Groot N.N."/>
        </authorList>
    </citation>
    <scope>NUCLEOTIDE SEQUENCE [LARGE SCALE GENOMIC DNA]</scope>
    <source>
        <strain evidence="2 3">RK1</strain>
    </source>
</reference>